<proteinExistence type="inferred from homology"/>
<dbReference type="InterPro" id="IPR037175">
    <property type="entry name" value="KFase_sf"/>
</dbReference>
<evidence type="ECO:0000256" key="2">
    <source>
        <dbReference type="SAM" id="MobiDB-lite"/>
    </source>
</evidence>
<dbReference type="PANTHER" id="PTHR34861:SF11">
    <property type="entry name" value="CYCLASE"/>
    <property type="match status" value="1"/>
</dbReference>
<comment type="similarity">
    <text evidence="1">Belongs to the Cyclase 1 superfamily.</text>
</comment>
<dbReference type="GO" id="GO:0004061">
    <property type="term" value="F:arylformamidase activity"/>
    <property type="evidence" value="ECO:0007669"/>
    <property type="project" value="InterPro"/>
</dbReference>
<reference evidence="3" key="1">
    <citation type="journal article" date="2020" name="Stud. Mycol.">
        <title>101 Dothideomycetes genomes: a test case for predicting lifestyles and emergence of pathogens.</title>
        <authorList>
            <person name="Haridas S."/>
            <person name="Albert R."/>
            <person name="Binder M."/>
            <person name="Bloem J."/>
            <person name="Labutti K."/>
            <person name="Salamov A."/>
            <person name="Andreopoulos B."/>
            <person name="Baker S."/>
            <person name="Barry K."/>
            <person name="Bills G."/>
            <person name="Bluhm B."/>
            <person name="Cannon C."/>
            <person name="Castanera R."/>
            <person name="Culley D."/>
            <person name="Daum C."/>
            <person name="Ezra D."/>
            <person name="Gonzalez J."/>
            <person name="Henrissat B."/>
            <person name="Kuo A."/>
            <person name="Liang C."/>
            <person name="Lipzen A."/>
            <person name="Lutzoni F."/>
            <person name="Magnuson J."/>
            <person name="Mondo S."/>
            <person name="Nolan M."/>
            <person name="Ohm R."/>
            <person name="Pangilinan J."/>
            <person name="Park H.-J."/>
            <person name="Ramirez L."/>
            <person name="Alfaro M."/>
            <person name="Sun H."/>
            <person name="Tritt A."/>
            <person name="Yoshinaga Y."/>
            <person name="Zwiers L.-H."/>
            <person name="Turgeon B."/>
            <person name="Goodwin S."/>
            <person name="Spatafora J."/>
            <person name="Crous P."/>
            <person name="Grigoriev I."/>
        </authorList>
    </citation>
    <scope>NUCLEOTIDE SEQUENCE</scope>
    <source>
        <strain evidence="3">CBS 119925</strain>
    </source>
</reference>
<dbReference type="SUPFAM" id="SSF102198">
    <property type="entry name" value="Putative cyclase"/>
    <property type="match status" value="1"/>
</dbReference>
<feature type="compositionally biased region" description="Pro residues" evidence="2">
    <location>
        <begin position="1"/>
        <end position="13"/>
    </location>
</feature>
<dbReference type="Proteomes" id="UP000799440">
    <property type="component" value="Unassembled WGS sequence"/>
</dbReference>
<keyword evidence="4" id="KW-1185">Reference proteome</keyword>
<dbReference type="InterPro" id="IPR007325">
    <property type="entry name" value="KFase/CYL"/>
</dbReference>
<organism evidence="3 4">
    <name type="scientific">Sporormia fimetaria CBS 119925</name>
    <dbReference type="NCBI Taxonomy" id="1340428"/>
    <lineage>
        <taxon>Eukaryota</taxon>
        <taxon>Fungi</taxon>
        <taxon>Dikarya</taxon>
        <taxon>Ascomycota</taxon>
        <taxon>Pezizomycotina</taxon>
        <taxon>Dothideomycetes</taxon>
        <taxon>Pleosporomycetidae</taxon>
        <taxon>Pleosporales</taxon>
        <taxon>Sporormiaceae</taxon>
        <taxon>Sporormia</taxon>
    </lineage>
</organism>
<dbReference type="PANTHER" id="PTHR34861">
    <property type="match status" value="1"/>
</dbReference>
<evidence type="ECO:0000313" key="3">
    <source>
        <dbReference type="EMBL" id="KAF2746853.1"/>
    </source>
</evidence>
<name>A0A6A6V9T0_9PLEO</name>
<evidence type="ECO:0000256" key="1">
    <source>
        <dbReference type="ARBA" id="ARBA00007865"/>
    </source>
</evidence>
<dbReference type="AlphaFoldDB" id="A0A6A6V9T0"/>
<dbReference type="OrthoDB" id="5396at2759"/>
<dbReference type="EMBL" id="MU006575">
    <property type="protein sequence ID" value="KAF2746853.1"/>
    <property type="molecule type" value="Genomic_DNA"/>
</dbReference>
<dbReference type="GO" id="GO:0019441">
    <property type="term" value="P:L-tryptophan catabolic process to kynurenine"/>
    <property type="evidence" value="ECO:0007669"/>
    <property type="project" value="InterPro"/>
</dbReference>
<protein>
    <recommendedName>
        <fullName evidence="5">Cyclase</fullName>
    </recommendedName>
</protein>
<accession>A0A6A6V9T0</accession>
<gene>
    <name evidence="3" type="ORF">M011DRAFT_403627</name>
</gene>
<sequence length="347" mass="38320">MPTTNPPPRPPFSSLPLDPTGPPGNAWGLYGTHDELGALNLLTPTVIKSAAQEIQLGERVSLDWSLNLPTFPSFGRPPFQWKLTNRSHPDGCKRTVNDDMLCEFNTQSSSQWDGFRHYGYQSRKLYYGGRKQEEVEGESGVLGIDRVAKAGGVTTRGVILDYPRWVKKQGREKVNPLSASSISADELESMLKETGVETRAGDLLLLRTGFTERYLELDMRERKELAGKPPAFLGVESSKSVLKWIWEHGFMAVAGDAPSFEMSPLVGEHNKVGGLWKGESWEEEMQGGGLVHQWCLGGWGVMIGEMWDLEALCDKADELQRWTCFVSSVPLNVPGGVASPPNAVAIF</sequence>
<dbReference type="Pfam" id="PF04199">
    <property type="entry name" value="Cyclase"/>
    <property type="match status" value="1"/>
</dbReference>
<evidence type="ECO:0008006" key="5">
    <source>
        <dbReference type="Google" id="ProtNLM"/>
    </source>
</evidence>
<dbReference type="Gene3D" id="3.50.30.50">
    <property type="entry name" value="Putative cyclase"/>
    <property type="match status" value="1"/>
</dbReference>
<evidence type="ECO:0000313" key="4">
    <source>
        <dbReference type="Proteomes" id="UP000799440"/>
    </source>
</evidence>
<feature type="region of interest" description="Disordered" evidence="2">
    <location>
        <begin position="1"/>
        <end position="24"/>
    </location>
</feature>